<dbReference type="EMBL" id="RWBG01000002">
    <property type="protein sequence ID" value="RSK40516.1"/>
    <property type="molecule type" value="Genomic_DNA"/>
</dbReference>
<dbReference type="OrthoDB" id="186344at2"/>
<evidence type="ECO:0008006" key="3">
    <source>
        <dbReference type="Google" id="ProtNLM"/>
    </source>
</evidence>
<proteinExistence type="predicted"/>
<dbReference type="SUPFAM" id="SSF53448">
    <property type="entry name" value="Nucleotide-diphospho-sugar transferases"/>
    <property type="match status" value="1"/>
</dbReference>
<name>A0A3R9MHB5_9FLAO</name>
<dbReference type="AlphaFoldDB" id="A0A3R9MHB5"/>
<reference evidence="1 2" key="1">
    <citation type="submission" date="2018-12" db="EMBL/GenBank/DDBJ databases">
        <title>Mangrovimonas spongiae sp. nov., a novel member of the genus Mangrovimonas isolated from marine sponge.</title>
        <authorList>
            <person name="Zhuang L."/>
            <person name="Luo L."/>
        </authorList>
    </citation>
    <scope>NUCLEOTIDE SEQUENCE [LARGE SCALE GENOMIC DNA]</scope>
    <source>
        <strain evidence="1 2">HN-E26</strain>
    </source>
</reference>
<evidence type="ECO:0000313" key="1">
    <source>
        <dbReference type="EMBL" id="RSK40516.1"/>
    </source>
</evidence>
<dbReference type="Gene3D" id="3.90.550.10">
    <property type="entry name" value="Spore Coat Polysaccharide Biosynthesis Protein SpsA, Chain A"/>
    <property type="match status" value="1"/>
</dbReference>
<keyword evidence="2" id="KW-1185">Reference proteome</keyword>
<protein>
    <recommendedName>
        <fullName evidence="3">Nucleotide-diphospho-sugar transferase domain-containing protein</fullName>
    </recommendedName>
</protein>
<dbReference type="Proteomes" id="UP000270620">
    <property type="component" value="Unassembled WGS sequence"/>
</dbReference>
<evidence type="ECO:0000313" key="2">
    <source>
        <dbReference type="Proteomes" id="UP000270620"/>
    </source>
</evidence>
<gene>
    <name evidence="1" type="ORF">EJA19_05940</name>
</gene>
<organism evidence="1 2">
    <name type="scientific">Mangrovimonas spongiae</name>
    <dbReference type="NCBI Taxonomy" id="2494697"/>
    <lineage>
        <taxon>Bacteria</taxon>
        <taxon>Pseudomonadati</taxon>
        <taxon>Bacteroidota</taxon>
        <taxon>Flavobacteriia</taxon>
        <taxon>Flavobacteriales</taxon>
        <taxon>Flavobacteriaceae</taxon>
        <taxon>Mangrovimonas</taxon>
    </lineage>
</organism>
<accession>A0A3R9MHB5</accession>
<comment type="caution">
    <text evidence="1">The sequence shown here is derived from an EMBL/GenBank/DDBJ whole genome shotgun (WGS) entry which is preliminary data.</text>
</comment>
<sequence length="281" mass="32992">MIKNNQAICTIITADYFFYAQAIYDSVMAHDAKTYFYVLVVDDYETKNLSYKGINSVSLQELKTAYPKDYQTIAHYENDKASVLRWALKPLFLKYILKAKAMERVILVDPDIYFFKSPKFLFQALKKHRVLLTPHWRSKNPNLDPVNFDWLFNGGLYNAGFFGCNKKAIPILDWWLQACAYKMTKGDGFFVDQSYLNLMPIYFEGVYVLKHRGCNVAAWNRIECKRQLFDKEVLINGKYPVVFIHFTSLTIKLIQENIDPKLTSYLKDYQTKLLQHNPNYN</sequence>
<dbReference type="RefSeq" id="WP_125467431.1">
    <property type="nucleotide sequence ID" value="NZ_RWBG01000002.1"/>
</dbReference>
<dbReference type="InterPro" id="IPR029044">
    <property type="entry name" value="Nucleotide-diphossugar_trans"/>
</dbReference>